<dbReference type="AlphaFoldDB" id="A0A9Q0NRH1"/>
<gene>
    <name evidence="1" type="ORF">OIU85_010820</name>
</gene>
<reference evidence="1" key="1">
    <citation type="submission" date="2022-11" db="EMBL/GenBank/DDBJ databases">
        <authorList>
            <person name="Hyden B.L."/>
            <person name="Feng K."/>
            <person name="Yates T."/>
            <person name="Jawdy S."/>
            <person name="Smart L.B."/>
            <person name="Muchero W."/>
        </authorList>
    </citation>
    <scope>NUCLEOTIDE SEQUENCE</scope>
    <source>
        <tissue evidence="1">Shoot tip</tissue>
    </source>
</reference>
<dbReference type="EMBL" id="JAPFFL010000016">
    <property type="protein sequence ID" value="KAJ6674578.1"/>
    <property type="molecule type" value="Genomic_DNA"/>
</dbReference>
<protein>
    <submittedName>
        <fullName evidence="1">Uncharacterized protein</fullName>
    </submittedName>
</protein>
<keyword evidence="2" id="KW-1185">Reference proteome</keyword>
<evidence type="ECO:0000313" key="1">
    <source>
        <dbReference type="EMBL" id="KAJ6674578.1"/>
    </source>
</evidence>
<name>A0A9Q0NRH1_SALVM</name>
<evidence type="ECO:0000313" key="2">
    <source>
        <dbReference type="Proteomes" id="UP001151529"/>
    </source>
</evidence>
<comment type="caution">
    <text evidence="1">The sequence shown here is derived from an EMBL/GenBank/DDBJ whole genome shotgun (WGS) entry which is preliminary data.</text>
</comment>
<dbReference type="Proteomes" id="UP001151529">
    <property type="component" value="Chromosome 14"/>
</dbReference>
<organism evidence="1 2">
    <name type="scientific">Salix viminalis</name>
    <name type="common">Common osier</name>
    <name type="synonym">Basket willow</name>
    <dbReference type="NCBI Taxonomy" id="40686"/>
    <lineage>
        <taxon>Eukaryota</taxon>
        <taxon>Viridiplantae</taxon>
        <taxon>Streptophyta</taxon>
        <taxon>Embryophyta</taxon>
        <taxon>Tracheophyta</taxon>
        <taxon>Spermatophyta</taxon>
        <taxon>Magnoliopsida</taxon>
        <taxon>eudicotyledons</taxon>
        <taxon>Gunneridae</taxon>
        <taxon>Pentapetalae</taxon>
        <taxon>rosids</taxon>
        <taxon>fabids</taxon>
        <taxon>Malpighiales</taxon>
        <taxon>Salicaceae</taxon>
        <taxon>Saliceae</taxon>
        <taxon>Salix</taxon>
    </lineage>
</organism>
<sequence length="141" mass="15927">MQYGIVSPSKPNSNPEELLHMIFRRRGCFNDSSFTHHSEPVFEMRLTGHHGIRRQSTFPGEQGLVSCHVKVDFVDEQHQVAGRSQKGRVRFNVSVPGQARVTREHGRFHVPTPSDYKALTRQTNHNTGVIRATSFICFAAG</sequence>
<proteinExistence type="predicted"/>
<reference evidence="1" key="2">
    <citation type="journal article" date="2023" name="Int. J. Mol. Sci.">
        <title>De Novo Assembly and Annotation of 11 Diverse Shrub Willow (Salix) Genomes Reveals Novel Gene Organization in Sex-Linked Regions.</title>
        <authorList>
            <person name="Hyden B."/>
            <person name="Feng K."/>
            <person name="Yates T.B."/>
            <person name="Jawdy S."/>
            <person name="Cereghino C."/>
            <person name="Smart L.B."/>
            <person name="Muchero W."/>
        </authorList>
    </citation>
    <scope>NUCLEOTIDE SEQUENCE [LARGE SCALE GENOMIC DNA]</scope>
    <source>
        <tissue evidence="1">Shoot tip</tissue>
    </source>
</reference>
<accession>A0A9Q0NRH1</accession>